<dbReference type="EMBL" id="PUJY01000059">
    <property type="protein sequence ID" value="TDB45652.1"/>
    <property type="molecule type" value="Genomic_DNA"/>
</dbReference>
<proteinExistence type="predicted"/>
<dbReference type="AlphaFoldDB" id="A0A4R4IY40"/>
<sequence>MYIQKVFEENRISVLHDLIEQNPLGILTVYGSYGLSADHLPFTLDRHGLELGVLKTHIARGNPLHKSVAETNEVMVIFQGPDAYISPSWLPKRHINGRVQPSWAYTAVHAMCSIKFIDDDSWIKAHFEQSVNCFEAGLPDPWQVAEAPKDFIDGLKQHVVGIELTIHNLVGKRQLMQQRNVNDRLAIIEGLRTQSDPSVHQVAKQIAQTIEN</sequence>
<dbReference type="Pfam" id="PF04299">
    <property type="entry name" value="FMN_bind_2"/>
    <property type="match status" value="1"/>
</dbReference>
<gene>
    <name evidence="1" type="ORF">C5467_21525</name>
</gene>
<protein>
    <submittedName>
        <fullName evidence="1">Transcriptional regulator</fullName>
    </submittedName>
</protein>
<reference evidence="1 2" key="1">
    <citation type="journal article" date="2019" name="Int. J. Syst. Evol. Microbiol.">
        <title>Photorhabdus khanii subsp. guanajuatensis subsp. nov., isolated from Heterorhabditis atacamensis, and Photorhabdus luminescens subsp. mexicana subsp. nov., isolated from Heterorhabditis mexicana entomopathogenic nematodes.</title>
        <authorList>
            <person name="Machado R.A.R."/>
            <person name="Bruno P."/>
            <person name="Arce C.C.M."/>
            <person name="Liechti N."/>
            <person name="Kohler A."/>
            <person name="Bernal J."/>
            <person name="Bruggmann R."/>
            <person name="Turlings T.C.J."/>
        </authorList>
    </citation>
    <scope>NUCLEOTIDE SEQUENCE [LARGE SCALE GENOMIC DNA]</scope>
    <source>
        <strain evidence="1 2">MEX20-17</strain>
    </source>
</reference>
<evidence type="ECO:0000313" key="1">
    <source>
        <dbReference type="EMBL" id="TDB45652.1"/>
    </source>
</evidence>
<comment type="caution">
    <text evidence="1">The sequence shown here is derived from an EMBL/GenBank/DDBJ whole genome shotgun (WGS) entry which is preliminary data.</text>
</comment>
<dbReference type="Proteomes" id="UP000295598">
    <property type="component" value="Unassembled WGS sequence"/>
</dbReference>
<evidence type="ECO:0000313" key="2">
    <source>
        <dbReference type="Proteomes" id="UP000295598"/>
    </source>
</evidence>
<dbReference type="PANTHER" id="PTHR35802">
    <property type="entry name" value="PROTEASE SYNTHASE AND SPORULATION PROTEIN PAI 2"/>
    <property type="match status" value="1"/>
</dbReference>
<dbReference type="InterPro" id="IPR012349">
    <property type="entry name" value="Split_barrel_FMN-bd"/>
</dbReference>
<accession>A0A4R4IY40</accession>
<dbReference type="SUPFAM" id="SSF50475">
    <property type="entry name" value="FMN-binding split barrel"/>
    <property type="match status" value="1"/>
</dbReference>
<dbReference type="InterPro" id="IPR007396">
    <property type="entry name" value="TR_PAI2-type"/>
</dbReference>
<name>A0A4R4IY40_9GAMM</name>
<dbReference type="PIRSF" id="PIRSF010372">
    <property type="entry name" value="PaiB"/>
    <property type="match status" value="1"/>
</dbReference>
<organism evidence="1 2">
    <name type="scientific">Photorhabdus khanii subsp. guanajuatensis</name>
    <dbReference type="NCBI Taxonomy" id="2100166"/>
    <lineage>
        <taxon>Bacteria</taxon>
        <taxon>Pseudomonadati</taxon>
        <taxon>Pseudomonadota</taxon>
        <taxon>Gammaproteobacteria</taxon>
        <taxon>Enterobacterales</taxon>
        <taxon>Morganellaceae</taxon>
        <taxon>Photorhabdus</taxon>
    </lineage>
</organism>
<dbReference type="Gene3D" id="2.30.110.10">
    <property type="entry name" value="Electron Transport, Fmn-binding Protein, Chain A"/>
    <property type="match status" value="1"/>
</dbReference>
<dbReference type="PANTHER" id="PTHR35802:SF1">
    <property type="entry name" value="PROTEASE SYNTHASE AND SPORULATION PROTEIN PAI 2"/>
    <property type="match status" value="1"/>
</dbReference>
<dbReference type="RefSeq" id="WP_132356097.1">
    <property type="nucleotide sequence ID" value="NZ_CAWOJO010000059.1"/>
</dbReference>